<dbReference type="PANTHER" id="PTHR46401:SF2">
    <property type="entry name" value="GLYCOSYLTRANSFERASE WBBK-RELATED"/>
    <property type="match status" value="1"/>
</dbReference>
<dbReference type="GO" id="GO:0016757">
    <property type="term" value="F:glycosyltransferase activity"/>
    <property type="evidence" value="ECO:0007669"/>
    <property type="project" value="InterPro"/>
</dbReference>
<dbReference type="Pfam" id="PF00534">
    <property type="entry name" value="Glycos_transf_1"/>
    <property type="match status" value="1"/>
</dbReference>
<dbReference type="Proteomes" id="UP000244168">
    <property type="component" value="Unassembled WGS sequence"/>
</dbReference>
<evidence type="ECO:0000256" key="1">
    <source>
        <dbReference type="ARBA" id="ARBA00022679"/>
    </source>
</evidence>
<gene>
    <name evidence="4" type="ORF">C8P68_102108</name>
</gene>
<reference evidence="4 5" key="1">
    <citation type="submission" date="2018-04" db="EMBL/GenBank/DDBJ databases">
        <title>Genomic Encyclopedia of Archaeal and Bacterial Type Strains, Phase II (KMG-II): from individual species to whole genera.</title>
        <authorList>
            <person name="Goeker M."/>
        </authorList>
    </citation>
    <scope>NUCLEOTIDE SEQUENCE [LARGE SCALE GENOMIC DNA]</scope>
    <source>
        <strain evidence="4 5">DSM 26809</strain>
    </source>
</reference>
<feature type="domain" description="Glycosyl transferase family 1" evidence="2">
    <location>
        <begin position="190"/>
        <end position="341"/>
    </location>
</feature>
<evidence type="ECO:0000259" key="2">
    <source>
        <dbReference type="Pfam" id="PF00534"/>
    </source>
</evidence>
<accession>A0A2T5JBY6</accession>
<dbReference type="Pfam" id="PF13439">
    <property type="entry name" value="Glyco_transf_4"/>
    <property type="match status" value="1"/>
</dbReference>
<dbReference type="Gene3D" id="3.40.50.2000">
    <property type="entry name" value="Glycogen Phosphorylase B"/>
    <property type="match status" value="2"/>
</dbReference>
<dbReference type="RefSeq" id="WP_107827230.1">
    <property type="nucleotide sequence ID" value="NZ_CP160205.1"/>
</dbReference>
<evidence type="ECO:0000313" key="5">
    <source>
        <dbReference type="Proteomes" id="UP000244168"/>
    </source>
</evidence>
<dbReference type="PANTHER" id="PTHR46401">
    <property type="entry name" value="GLYCOSYLTRANSFERASE WBBK-RELATED"/>
    <property type="match status" value="1"/>
</dbReference>
<proteinExistence type="predicted"/>
<evidence type="ECO:0000259" key="3">
    <source>
        <dbReference type="Pfam" id="PF13439"/>
    </source>
</evidence>
<dbReference type="InterPro" id="IPR001296">
    <property type="entry name" value="Glyco_trans_1"/>
</dbReference>
<dbReference type="CDD" id="cd03809">
    <property type="entry name" value="GT4_MtfB-like"/>
    <property type="match status" value="1"/>
</dbReference>
<feature type="domain" description="Glycosyltransferase subfamily 4-like N-terminal" evidence="3">
    <location>
        <begin position="16"/>
        <end position="178"/>
    </location>
</feature>
<dbReference type="SUPFAM" id="SSF53756">
    <property type="entry name" value="UDP-Glycosyltransferase/glycogen phosphorylase"/>
    <property type="match status" value="1"/>
</dbReference>
<dbReference type="EMBL" id="QAOQ01000002">
    <property type="protein sequence ID" value="PTQ99292.1"/>
    <property type="molecule type" value="Genomic_DNA"/>
</dbReference>
<dbReference type="AlphaFoldDB" id="A0A2T5JBY6"/>
<evidence type="ECO:0000313" key="4">
    <source>
        <dbReference type="EMBL" id="PTQ99292.1"/>
    </source>
</evidence>
<comment type="caution">
    <text evidence="4">The sequence shown here is derived from an EMBL/GenBank/DDBJ whole genome shotgun (WGS) entry which is preliminary data.</text>
</comment>
<organism evidence="4 5">
    <name type="scientific">Mucilaginibacter yixingensis</name>
    <dbReference type="NCBI Taxonomy" id="1295612"/>
    <lineage>
        <taxon>Bacteria</taxon>
        <taxon>Pseudomonadati</taxon>
        <taxon>Bacteroidota</taxon>
        <taxon>Sphingobacteriia</taxon>
        <taxon>Sphingobacteriales</taxon>
        <taxon>Sphingobacteriaceae</taxon>
        <taxon>Mucilaginibacter</taxon>
    </lineage>
</organism>
<dbReference type="OrthoDB" id="9801609at2"/>
<name>A0A2T5JBY6_9SPHI</name>
<keyword evidence="1 4" id="KW-0808">Transferase</keyword>
<sequence length="367" mass="42275">MVKVLFDHQKFSEQRYGGITRYFAALIDALKTDPEFDYRVGALYSNNYYIRNEHLPLNNFVGRWLLDGDARRQYKWNKQYSKRAIGGSDYDVFHPTYFHPYFLKRVKKPYVITMHDMIYEALPEYFTNTDITPRHKQQTTERADAVIAISESTRRDLMQLLNIPAEKITMIHHGLDLQTPLQFEPVPGLPENYILFVGERGNYKNFFRFAEACAQLLREYPDLHVVLAGGGQPQVADALAIQRLHLNNRCHQYNVTDAQLNYLYQHAQVFVFPSLYEGFGYPLLEAFKAGAPVAASNTSCFPEIGGDAVQYFNPYETAEIYQAIKAVLDDSTLRTGLINKGGERLKLFPVEKQKAKTLELYRKVAGK</sequence>
<dbReference type="InterPro" id="IPR028098">
    <property type="entry name" value="Glyco_trans_4-like_N"/>
</dbReference>
<keyword evidence="5" id="KW-1185">Reference proteome</keyword>
<protein>
    <submittedName>
        <fullName evidence="4">Glycosyltransferase involved in cell wall biosynthesis</fullName>
    </submittedName>
</protein>